<organism evidence="2 3">
    <name type="scientific">Aspergillus turcosus</name>
    <dbReference type="NCBI Taxonomy" id="1245748"/>
    <lineage>
        <taxon>Eukaryota</taxon>
        <taxon>Fungi</taxon>
        <taxon>Dikarya</taxon>
        <taxon>Ascomycota</taxon>
        <taxon>Pezizomycotina</taxon>
        <taxon>Eurotiomycetes</taxon>
        <taxon>Eurotiomycetidae</taxon>
        <taxon>Eurotiales</taxon>
        <taxon>Aspergillaceae</taxon>
        <taxon>Aspergillus</taxon>
        <taxon>Aspergillus subgen. Fumigati</taxon>
    </lineage>
</organism>
<comment type="caution">
    <text evidence="2">The sequence shown here is derived from an EMBL/GenBank/DDBJ whole genome shotgun (WGS) entry which is preliminary data.</text>
</comment>
<accession>A0A421CVR2</accession>
<name>A0A421CVR2_9EURO</name>
<feature type="region of interest" description="Disordered" evidence="1">
    <location>
        <begin position="58"/>
        <end position="97"/>
    </location>
</feature>
<keyword evidence="3" id="KW-1185">Reference proteome</keyword>
<dbReference type="Proteomes" id="UP000215289">
    <property type="component" value="Unassembled WGS sequence"/>
</dbReference>
<evidence type="ECO:0000313" key="3">
    <source>
        <dbReference type="Proteomes" id="UP000215289"/>
    </source>
</evidence>
<sequence>MDNSIKPPNYTRYAGDFLSACNGPSSPNHSHPPPQYTPSACYPVGYIQGAEFAKQTECYSTRPKPTQESANSTRQDEYHHYRTSPNFYHNRDPPVGPNVRRMATQNEYHCYQSNPEFYHNRRDDSNIASTAAQGVPVTQAATTTEYKLGQVAQQRDFYYARSQEAPARGSVQWDYTENFMQQTNVTAMRDAYYNRRPDQGNIRKYIMEQLDDEVNIAFFSLDQIARLRKRGISQFVLICESLVDMFEGVCVDSALFTSAWPKGRCNSGK</sequence>
<dbReference type="EMBL" id="NIDN02000257">
    <property type="protein sequence ID" value="RLL93840.1"/>
    <property type="molecule type" value="Genomic_DNA"/>
</dbReference>
<evidence type="ECO:0000313" key="2">
    <source>
        <dbReference type="EMBL" id="RLL93840.1"/>
    </source>
</evidence>
<reference evidence="2 3" key="1">
    <citation type="submission" date="2018-08" db="EMBL/GenBank/DDBJ databases">
        <title>Draft genome sequences of two Aspergillus turcosus clinical strains isolated from bronchoalveolar lavage fluid: one azole-susceptible and the other azole-resistant.</title>
        <authorList>
            <person name="Parent-Michaud M."/>
            <person name="Dufresne P.J."/>
            <person name="Fournier E."/>
            <person name="Martineau C."/>
            <person name="Moreira S."/>
            <person name="Perkins V."/>
            <person name="De Repentigny L."/>
            <person name="Dufresne S.F."/>
        </authorList>
    </citation>
    <scope>NUCLEOTIDE SEQUENCE [LARGE SCALE GENOMIC DNA]</scope>
    <source>
        <strain evidence="2">HMR AF 1038</strain>
    </source>
</reference>
<proteinExistence type="predicted"/>
<dbReference type="OrthoDB" id="4460002at2759"/>
<gene>
    <name evidence="2" type="ORF">CFD26_101257</name>
</gene>
<dbReference type="AlphaFoldDB" id="A0A421CVR2"/>
<feature type="compositionally biased region" description="Polar residues" evidence="1">
    <location>
        <begin position="58"/>
        <end position="73"/>
    </location>
</feature>
<evidence type="ECO:0000256" key="1">
    <source>
        <dbReference type="SAM" id="MobiDB-lite"/>
    </source>
</evidence>
<protein>
    <submittedName>
        <fullName evidence="2">Uncharacterized protein</fullName>
    </submittedName>
</protein>